<sequence>MKCMAQEILENLLSITATKKNIRRLTAHLIVFEKELQQRTEK</sequence>
<dbReference type="RefSeq" id="WP_010958452.1">
    <property type="nucleotide sequence ID" value="NC_009727.1"/>
</dbReference>
<dbReference type="HOGENOM" id="CLU_3308278_0_0_6"/>
<dbReference type="AlphaFoldDB" id="A9KEX6"/>
<evidence type="ECO:0000313" key="1">
    <source>
        <dbReference type="EMBL" id="ABS78231.2"/>
    </source>
</evidence>
<protein>
    <submittedName>
        <fullName evidence="1">Uncharacterized protein</fullName>
    </submittedName>
</protein>
<dbReference type="KEGG" id="cbd:CBUD_0032"/>
<dbReference type="EMBL" id="CP000733">
    <property type="protein sequence ID" value="ABS78231.2"/>
    <property type="molecule type" value="Genomic_DNA"/>
</dbReference>
<name>A9KEX6_COXBN</name>
<gene>
    <name evidence="1" type="ordered locus">CBUD_0032</name>
</gene>
<reference evidence="1 2" key="1">
    <citation type="journal article" date="2009" name="Infect. Immun.">
        <title>Comparative genomics reveal extensive transposon-mediated genomic plasticity and diversity among potential effector proteins within the genus Coxiella.</title>
        <authorList>
            <person name="Beare P.A."/>
            <person name="Unsworth N."/>
            <person name="Andoh M."/>
            <person name="Voth D.E."/>
            <person name="Omsland A."/>
            <person name="Gilk S.D."/>
            <person name="Williams K.P."/>
            <person name="Sobral B.W."/>
            <person name="Kupko J.J.III."/>
            <person name="Porcella S.F."/>
            <person name="Samuel J.E."/>
            <person name="Heinzen R.A."/>
        </authorList>
    </citation>
    <scope>NUCLEOTIDE SEQUENCE [LARGE SCALE GENOMIC DNA]</scope>
    <source>
        <strain evidence="1 2">Dugway 5J108-111</strain>
    </source>
</reference>
<proteinExistence type="predicted"/>
<dbReference type="Proteomes" id="UP000008555">
    <property type="component" value="Chromosome"/>
</dbReference>
<organism evidence="1 2">
    <name type="scientific">Coxiella burnetii (strain Dugway 5J108-111)</name>
    <dbReference type="NCBI Taxonomy" id="434922"/>
    <lineage>
        <taxon>Bacteria</taxon>
        <taxon>Pseudomonadati</taxon>
        <taxon>Pseudomonadota</taxon>
        <taxon>Gammaproteobacteria</taxon>
        <taxon>Legionellales</taxon>
        <taxon>Coxiellaceae</taxon>
        <taxon>Coxiella</taxon>
    </lineage>
</organism>
<accession>A9KEX6</accession>
<evidence type="ECO:0000313" key="2">
    <source>
        <dbReference type="Proteomes" id="UP000008555"/>
    </source>
</evidence>